<keyword evidence="3" id="KW-0808">Transferase</keyword>
<sequence length="452" mass="51069">MVISAPCYCNEALAILEQMATDTYGQIRVLPPKTAKEILARDRERKARTTLLMAILQDHLAKFQKMIDAKEMWEAIKSKFGGNDESKKMQKYLLNQQFECFSTEDANQKFLRLYLLPGPNTQNVAFVSSKNTSSTNEVNTAYGVSTSSGHNSQKEGSSSYTDDIMYSFFANQSSGSQLDHEDHEQVDEFNLEEMDLKCNTGSDTELTSCSKLCEESYAKIKKLYDEQRGQLEAEKEKEELKTKIENFQSSSKGLSKLLNSQMSAKDKSGLGYGSQIHNGVLSYENEVFASVFDSRSNDAEDSPLNDRFAKVEGTHAVPLPMTRNYMPLKYDFRIYESKFTYGPKHSTPSESDTKTNNLDSCESSFSEETLKNVPTPVESKPKVVNEPKVWTDAPIIEEYESDSNNEHVTIPSKEQEKPSFAFVNIIEHVKTPRQTAKEQNTCSQNPKPSKRD</sequence>
<comment type="caution">
    <text evidence="3">The sequence shown here is derived from an EMBL/GenBank/DDBJ whole genome shotgun (WGS) entry which is preliminary data.</text>
</comment>
<feature type="compositionally biased region" description="Polar residues" evidence="2">
    <location>
        <begin position="432"/>
        <end position="452"/>
    </location>
</feature>
<protein>
    <submittedName>
        <fullName evidence="3">Xylulose kinase-1</fullName>
    </submittedName>
</protein>
<evidence type="ECO:0000313" key="3">
    <source>
        <dbReference type="EMBL" id="GEX74782.1"/>
    </source>
</evidence>
<accession>A0A699HA98</accession>
<keyword evidence="3" id="KW-0418">Kinase</keyword>
<feature type="region of interest" description="Disordered" evidence="2">
    <location>
        <begin position="341"/>
        <end position="379"/>
    </location>
</feature>
<organism evidence="3">
    <name type="scientific">Tanacetum cinerariifolium</name>
    <name type="common">Dalmatian daisy</name>
    <name type="synonym">Chrysanthemum cinerariifolium</name>
    <dbReference type="NCBI Taxonomy" id="118510"/>
    <lineage>
        <taxon>Eukaryota</taxon>
        <taxon>Viridiplantae</taxon>
        <taxon>Streptophyta</taxon>
        <taxon>Embryophyta</taxon>
        <taxon>Tracheophyta</taxon>
        <taxon>Spermatophyta</taxon>
        <taxon>Magnoliopsida</taxon>
        <taxon>eudicotyledons</taxon>
        <taxon>Gunneridae</taxon>
        <taxon>Pentapetalae</taxon>
        <taxon>asterids</taxon>
        <taxon>campanulids</taxon>
        <taxon>Asterales</taxon>
        <taxon>Asteraceae</taxon>
        <taxon>Asteroideae</taxon>
        <taxon>Anthemideae</taxon>
        <taxon>Anthemidinae</taxon>
        <taxon>Tanacetum</taxon>
    </lineage>
</organism>
<evidence type="ECO:0000256" key="2">
    <source>
        <dbReference type="SAM" id="MobiDB-lite"/>
    </source>
</evidence>
<dbReference type="Pfam" id="PF14223">
    <property type="entry name" value="Retrotran_gag_2"/>
    <property type="match status" value="1"/>
</dbReference>
<dbReference type="AlphaFoldDB" id="A0A699HA98"/>
<proteinExistence type="predicted"/>
<reference evidence="3" key="1">
    <citation type="journal article" date="2019" name="Sci. Rep.">
        <title>Draft genome of Tanacetum cinerariifolium, the natural source of mosquito coil.</title>
        <authorList>
            <person name="Yamashiro T."/>
            <person name="Shiraishi A."/>
            <person name="Satake H."/>
            <person name="Nakayama K."/>
        </authorList>
    </citation>
    <scope>NUCLEOTIDE SEQUENCE</scope>
</reference>
<keyword evidence="1" id="KW-0175">Coiled coil</keyword>
<evidence type="ECO:0000256" key="1">
    <source>
        <dbReference type="SAM" id="Coils"/>
    </source>
</evidence>
<gene>
    <name evidence="3" type="ORF">Tci_346757</name>
</gene>
<name>A0A699HA98_TANCI</name>
<feature type="compositionally biased region" description="Polar residues" evidence="2">
    <location>
        <begin position="346"/>
        <end position="367"/>
    </location>
</feature>
<feature type="region of interest" description="Disordered" evidence="2">
    <location>
        <begin position="429"/>
        <end position="452"/>
    </location>
</feature>
<feature type="coiled-coil region" evidence="1">
    <location>
        <begin position="217"/>
        <end position="250"/>
    </location>
</feature>
<dbReference type="GO" id="GO:0016301">
    <property type="term" value="F:kinase activity"/>
    <property type="evidence" value="ECO:0007669"/>
    <property type="project" value="UniProtKB-KW"/>
</dbReference>
<dbReference type="EMBL" id="BKCJ010127500">
    <property type="protein sequence ID" value="GEX74782.1"/>
    <property type="molecule type" value="Genomic_DNA"/>
</dbReference>